<organism evidence="2 3">
    <name type="scientific">Botrytis paeoniae</name>
    <dbReference type="NCBI Taxonomy" id="278948"/>
    <lineage>
        <taxon>Eukaryota</taxon>
        <taxon>Fungi</taxon>
        <taxon>Dikarya</taxon>
        <taxon>Ascomycota</taxon>
        <taxon>Pezizomycotina</taxon>
        <taxon>Leotiomycetes</taxon>
        <taxon>Helotiales</taxon>
        <taxon>Sclerotiniaceae</taxon>
        <taxon>Botrytis</taxon>
    </lineage>
</organism>
<dbReference type="Gene3D" id="3.40.50.720">
    <property type="entry name" value="NAD(P)-binding Rossmann-like Domain"/>
    <property type="match status" value="1"/>
</dbReference>
<dbReference type="Proteomes" id="UP000297910">
    <property type="component" value="Unassembled WGS sequence"/>
</dbReference>
<dbReference type="Pfam" id="PF01073">
    <property type="entry name" value="3Beta_HSD"/>
    <property type="match status" value="1"/>
</dbReference>
<proteinExistence type="predicted"/>
<evidence type="ECO:0000313" key="3">
    <source>
        <dbReference type="Proteomes" id="UP000297910"/>
    </source>
</evidence>
<dbReference type="InterPro" id="IPR002225">
    <property type="entry name" value="3Beta_OHSteriod_DH/Estase"/>
</dbReference>
<dbReference type="PANTHER" id="PTHR43000">
    <property type="entry name" value="DTDP-D-GLUCOSE 4,6-DEHYDRATASE-RELATED"/>
    <property type="match status" value="1"/>
</dbReference>
<dbReference type="GO" id="GO:0006694">
    <property type="term" value="P:steroid biosynthetic process"/>
    <property type="evidence" value="ECO:0007669"/>
    <property type="project" value="InterPro"/>
</dbReference>
<sequence length="193" mass="20666">MLFLISMKMSIQSSDGANESLGVLIIGGCSFVGYHLVCHFVSNSKFSPVAVASRSAKQSKNQVSEATYHNVDLTDASLIEELIDDLKPTVVMHVASPSPVTGTGSDYEKVAIQGTKDLLRIAKRSKDVQVLVYTSSSLLCGGPEHLNLTEESPLADSDPKAPAYARTKAQAEKLILSANNPLPLDDSKNNIFS</sequence>
<name>A0A4Z1G2D6_9HELO</name>
<dbReference type="SUPFAM" id="SSF51735">
    <property type="entry name" value="NAD(P)-binding Rossmann-fold domains"/>
    <property type="match status" value="1"/>
</dbReference>
<evidence type="ECO:0000259" key="1">
    <source>
        <dbReference type="Pfam" id="PF01073"/>
    </source>
</evidence>
<dbReference type="EMBL" id="PQXI01000013">
    <property type="protein sequence ID" value="TGO29562.1"/>
    <property type="molecule type" value="Genomic_DNA"/>
</dbReference>
<keyword evidence="3" id="KW-1185">Reference proteome</keyword>
<comment type="caution">
    <text evidence="2">The sequence shown here is derived from an EMBL/GenBank/DDBJ whole genome shotgun (WGS) entry which is preliminary data.</text>
</comment>
<protein>
    <recommendedName>
        <fullName evidence="1">3-beta hydroxysteroid dehydrogenase/isomerase domain-containing protein</fullName>
    </recommendedName>
</protein>
<reference evidence="2 3" key="1">
    <citation type="submission" date="2017-12" db="EMBL/GenBank/DDBJ databases">
        <title>Comparative genomics of Botrytis spp.</title>
        <authorList>
            <person name="Valero-Jimenez C.A."/>
            <person name="Tapia P."/>
            <person name="Veloso J."/>
            <person name="Silva-Moreno E."/>
            <person name="Staats M."/>
            <person name="Valdes J.H."/>
            <person name="Van Kan J.A.L."/>
        </authorList>
    </citation>
    <scope>NUCLEOTIDE SEQUENCE [LARGE SCALE GENOMIC DNA]</scope>
    <source>
        <strain evidence="2 3">Bp0003</strain>
    </source>
</reference>
<gene>
    <name evidence="2" type="ORF">BPAE_0013g00130</name>
</gene>
<dbReference type="InterPro" id="IPR036291">
    <property type="entry name" value="NAD(P)-bd_dom_sf"/>
</dbReference>
<accession>A0A4Z1G2D6</accession>
<feature type="domain" description="3-beta hydroxysteroid dehydrogenase/isomerase" evidence="1">
    <location>
        <begin position="24"/>
        <end position="180"/>
    </location>
</feature>
<dbReference type="AlphaFoldDB" id="A0A4Z1G2D6"/>
<evidence type="ECO:0000313" key="2">
    <source>
        <dbReference type="EMBL" id="TGO29562.1"/>
    </source>
</evidence>
<dbReference type="GO" id="GO:0016616">
    <property type="term" value="F:oxidoreductase activity, acting on the CH-OH group of donors, NAD or NADP as acceptor"/>
    <property type="evidence" value="ECO:0007669"/>
    <property type="project" value="InterPro"/>
</dbReference>